<gene>
    <name evidence="1" type="ORF">PU648_54115</name>
</gene>
<comment type="caution">
    <text evidence="1">The sequence shown here is derived from an EMBL/GenBank/DDBJ whole genome shotgun (WGS) entry which is preliminary data.</text>
</comment>
<evidence type="ECO:0000313" key="1">
    <source>
        <dbReference type="EMBL" id="MDU9001055.1"/>
    </source>
</evidence>
<dbReference type="InterPro" id="IPR033458">
    <property type="entry name" value="DUF5134"/>
</dbReference>
<reference evidence="1 2" key="1">
    <citation type="submission" date="2023-02" db="EMBL/GenBank/DDBJ databases">
        <authorList>
            <person name="Maleckis M."/>
        </authorList>
    </citation>
    <scope>NUCLEOTIDE SEQUENCE [LARGE SCALE GENOMIC DNA]</scope>
    <source>
        <strain evidence="1 2">P8-A2</strain>
    </source>
</reference>
<proteinExistence type="predicted"/>
<protein>
    <submittedName>
        <fullName evidence="1">DUF5134 domain-containing protein</fullName>
    </submittedName>
</protein>
<keyword evidence="2" id="KW-1185">Reference proteome</keyword>
<dbReference type="Proteomes" id="UP001257627">
    <property type="component" value="Unassembled WGS sequence"/>
</dbReference>
<name>A0ABU3V4E3_9ACTN</name>
<dbReference type="Pfam" id="PF17197">
    <property type="entry name" value="DUF5134"/>
    <property type="match status" value="1"/>
</dbReference>
<organism evidence="1 2">
    <name type="scientific">Streptomyces mirabilis</name>
    <dbReference type="NCBI Taxonomy" id="68239"/>
    <lineage>
        <taxon>Bacteria</taxon>
        <taxon>Bacillati</taxon>
        <taxon>Actinomycetota</taxon>
        <taxon>Actinomycetes</taxon>
        <taxon>Kitasatosporales</taxon>
        <taxon>Streptomycetaceae</taxon>
        <taxon>Streptomyces</taxon>
    </lineage>
</organism>
<dbReference type="EMBL" id="JARAKF010000002">
    <property type="protein sequence ID" value="MDU9001055.1"/>
    <property type="molecule type" value="Genomic_DNA"/>
</dbReference>
<accession>A0ABU3V4E3</accession>
<evidence type="ECO:0000313" key="2">
    <source>
        <dbReference type="Proteomes" id="UP001257627"/>
    </source>
</evidence>
<sequence length="87" mass="8715">MAGMDMSGGSGMAAMSLVGTGRKLAAGLLALVLLAFALRWLARAFDAARAMPAGVPEPVAGIRADALSPACHAAMALGMAVMFVLLL</sequence>